<dbReference type="Proteomes" id="UP001154259">
    <property type="component" value="Unassembled WGS sequence"/>
</dbReference>
<feature type="domain" description="4Fe-4S ferredoxin-type" evidence="4">
    <location>
        <begin position="491"/>
        <end position="521"/>
    </location>
</feature>
<dbReference type="Proteomes" id="UP001154255">
    <property type="component" value="Unassembled WGS sequence"/>
</dbReference>
<evidence type="ECO:0000256" key="3">
    <source>
        <dbReference type="ARBA" id="ARBA00023014"/>
    </source>
</evidence>
<evidence type="ECO:0000313" key="5">
    <source>
        <dbReference type="EMBL" id="CAI3936564.1"/>
    </source>
</evidence>
<evidence type="ECO:0000256" key="2">
    <source>
        <dbReference type="ARBA" id="ARBA00023004"/>
    </source>
</evidence>
<dbReference type="GO" id="GO:0051536">
    <property type="term" value="F:iron-sulfur cluster binding"/>
    <property type="evidence" value="ECO:0007669"/>
    <property type="project" value="UniProtKB-KW"/>
</dbReference>
<dbReference type="AlphaFoldDB" id="A0A9W4TNF4"/>
<dbReference type="NCBIfam" id="NF009410">
    <property type="entry name" value="PRK12771.1"/>
    <property type="match status" value="1"/>
</dbReference>
<dbReference type="InterPro" id="IPR017896">
    <property type="entry name" value="4Fe4S_Fe-S-bd"/>
</dbReference>
<dbReference type="SUPFAM" id="SSF46548">
    <property type="entry name" value="alpha-helical ferredoxin"/>
    <property type="match status" value="2"/>
</dbReference>
<keyword evidence="8" id="KW-1185">Reference proteome</keyword>
<reference evidence="5" key="1">
    <citation type="submission" date="2022-10" db="EMBL/GenBank/DDBJ databases">
        <authorList>
            <person name="Botero Cardona J."/>
        </authorList>
    </citation>
    <scope>NUCLEOTIDE SEQUENCE</scope>
    <source>
        <strain evidence="5">LMG 31819</strain>
        <strain evidence="6">R-53529</strain>
    </source>
</reference>
<dbReference type="Pfam" id="PF14691">
    <property type="entry name" value="Fer4_20"/>
    <property type="match status" value="1"/>
</dbReference>
<name>A0A9W4TNF4_9PROT</name>
<sequence>MNAYSLQGGHGMTIKQHDMSPQINMEKKDFAGPVRTVVPVYNHHLPPCNHACPAGEDIQGWLSLAQAGQFQAAWEHILMNNPMPAVHGRACYHPCEDSCNRGDLDGSITIHAVERFLGDMANASGWQVPIAENKNSKRILIVGAGPGGLSAAYHLRRMGHEVEIREAFSIPGGMMQYGIPAYRLPRDILKQDIDRIVGMGVKIVCNHRVADLEQERKDGKFDAVFLGIGAGKPSLIDIPTQEGSHVLSAAEFLHDVSAGNEPKVGENVLVYGAGNTAMDAARSAFRMGAKTVKIIFFWDRPHMEAHDFEIVDADAEGTEFKCMSTIASIEKNKVVLRKMVVGDTGRPEPTEEFEDMPMDTVIMALGQRPESDFLSNVAGIELNPDGTIVIDKAMMTGAAGVFAGGDAIRGPRSVTTAVGLGKKAARFINGWLSGNAYQVPSKNPISYYKDLHLPLLAETPQTIQKELPVDERIGFKETLVGFSEDEAVYEAQRCLSCGNCYECDNCLAACPEQALTKLGPGNGYAVDMDLCTGCSACFETCPCQAIDMVTEQRV</sequence>
<dbReference type="GO" id="GO:0016491">
    <property type="term" value="F:oxidoreductase activity"/>
    <property type="evidence" value="ECO:0007669"/>
    <property type="project" value="InterPro"/>
</dbReference>
<dbReference type="Pfam" id="PF12838">
    <property type="entry name" value="Fer4_7"/>
    <property type="match status" value="1"/>
</dbReference>
<dbReference type="GO" id="GO:0046872">
    <property type="term" value="F:metal ion binding"/>
    <property type="evidence" value="ECO:0007669"/>
    <property type="project" value="UniProtKB-KW"/>
</dbReference>
<dbReference type="EMBL" id="CAMXCS010000002">
    <property type="protein sequence ID" value="CAI3946868.1"/>
    <property type="molecule type" value="Genomic_DNA"/>
</dbReference>
<comment type="caution">
    <text evidence="5">The sequence shown here is derived from an EMBL/GenBank/DDBJ whole genome shotgun (WGS) entry which is preliminary data.</text>
</comment>
<feature type="domain" description="4Fe-4S ferredoxin-type" evidence="4">
    <location>
        <begin position="522"/>
        <end position="551"/>
    </location>
</feature>
<dbReference type="Gene3D" id="3.30.70.20">
    <property type="match status" value="1"/>
</dbReference>
<dbReference type="PROSITE" id="PS51379">
    <property type="entry name" value="4FE4S_FER_2"/>
    <property type="match status" value="2"/>
</dbReference>
<evidence type="ECO:0000313" key="6">
    <source>
        <dbReference type="EMBL" id="CAI3946868.1"/>
    </source>
</evidence>
<dbReference type="PANTHER" id="PTHR42783:SF3">
    <property type="entry name" value="GLUTAMATE SYNTHASE [NADPH] SMALL CHAIN-RELATED"/>
    <property type="match status" value="1"/>
</dbReference>
<dbReference type="InterPro" id="IPR009051">
    <property type="entry name" value="Helical_ferredxn"/>
</dbReference>
<evidence type="ECO:0000313" key="8">
    <source>
        <dbReference type="Proteomes" id="UP001154259"/>
    </source>
</evidence>
<dbReference type="PRINTS" id="PR00469">
    <property type="entry name" value="PNDRDTASEII"/>
</dbReference>
<dbReference type="InterPro" id="IPR028261">
    <property type="entry name" value="DPD_II"/>
</dbReference>
<evidence type="ECO:0000259" key="4">
    <source>
        <dbReference type="PROSITE" id="PS51379"/>
    </source>
</evidence>
<evidence type="ECO:0000313" key="7">
    <source>
        <dbReference type="Proteomes" id="UP001154255"/>
    </source>
</evidence>
<dbReference type="PROSITE" id="PS00198">
    <property type="entry name" value="4FE4S_FER_1"/>
    <property type="match status" value="1"/>
</dbReference>
<proteinExistence type="predicted"/>
<dbReference type="RefSeq" id="WP_271789881.1">
    <property type="nucleotide sequence ID" value="NZ_CAMXCM010000002.1"/>
</dbReference>
<dbReference type="Pfam" id="PF07992">
    <property type="entry name" value="Pyr_redox_2"/>
    <property type="match status" value="1"/>
</dbReference>
<gene>
    <name evidence="6" type="ORF">R53529_LOCUS1458</name>
    <name evidence="5" type="ORF">R53530_LOCUS975</name>
</gene>
<dbReference type="SUPFAM" id="SSF51971">
    <property type="entry name" value="Nucleotide-binding domain"/>
    <property type="match status" value="2"/>
</dbReference>
<dbReference type="InterPro" id="IPR023753">
    <property type="entry name" value="FAD/NAD-binding_dom"/>
</dbReference>
<dbReference type="PRINTS" id="PR00368">
    <property type="entry name" value="FADPNR"/>
</dbReference>
<keyword evidence="1" id="KW-0479">Metal-binding</keyword>
<dbReference type="PANTHER" id="PTHR42783">
    <property type="entry name" value="GLUTAMATE SYNTHASE [NADPH] SMALL CHAIN"/>
    <property type="match status" value="1"/>
</dbReference>
<organism evidence="5 7">
    <name type="scientific">Commensalibacter communis</name>
    <dbReference type="NCBI Taxonomy" id="2972786"/>
    <lineage>
        <taxon>Bacteria</taxon>
        <taxon>Pseudomonadati</taxon>
        <taxon>Pseudomonadota</taxon>
        <taxon>Alphaproteobacteria</taxon>
        <taxon>Acetobacterales</taxon>
        <taxon>Acetobacteraceae</taxon>
    </lineage>
</organism>
<keyword evidence="3" id="KW-0411">Iron-sulfur</keyword>
<dbReference type="Gene3D" id="1.10.1060.10">
    <property type="entry name" value="Alpha-helical ferredoxin"/>
    <property type="match status" value="1"/>
</dbReference>
<dbReference type="EMBL" id="CAMXCM010000002">
    <property type="protein sequence ID" value="CAI3936564.1"/>
    <property type="molecule type" value="Genomic_DNA"/>
</dbReference>
<accession>A0A9W4TNF4</accession>
<keyword evidence="2" id="KW-0408">Iron</keyword>
<dbReference type="Gene3D" id="3.50.50.60">
    <property type="entry name" value="FAD/NAD(P)-binding domain"/>
    <property type="match status" value="2"/>
</dbReference>
<protein>
    <submittedName>
        <fullName evidence="5 6">NADPH-dependent glutamate synthase beta chain or related oxidoreductase (GltD)</fullName>
    </submittedName>
</protein>
<dbReference type="InterPro" id="IPR017900">
    <property type="entry name" value="4Fe4S_Fe_S_CS"/>
</dbReference>
<evidence type="ECO:0000256" key="1">
    <source>
        <dbReference type="ARBA" id="ARBA00022723"/>
    </source>
</evidence>
<dbReference type="InterPro" id="IPR036188">
    <property type="entry name" value="FAD/NAD-bd_sf"/>
</dbReference>